<keyword evidence="1" id="KW-0812">Transmembrane</keyword>
<evidence type="ECO:0000313" key="2">
    <source>
        <dbReference type="EMBL" id="CAK9236408.1"/>
    </source>
</evidence>
<feature type="transmembrane region" description="Helical" evidence="1">
    <location>
        <begin position="30"/>
        <end position="50"/>
    </location>
</feature>
<keyword evidence="1" id="KW-0472">Membrane</keyword>
<evidence type="ECO:0000313" key="3">
    <source>
        <dbReference type="Proteomes" id="UP001497512"/>
    </source>
</evidence>
<reference evidence="2" key="1">
    <citation type="submission" date="2024-02" db="EMBL/GenBank/DDBJ databases">
        <authorList>
            <consortium name="ELIXIR-Norway"/>
            <consortium name="Elixir Norway"/>
        </authorList>
    </citation>
    <scope>NUCLEOTIDE SEQUENCE</scope>
</reference>
<evidence type="ECO:0000256" key="1">
    <source>
        <dbReference type="SAM" id="Phobius"/>
    </source>
</evidence>
<keyword evidence="3" id="KW-1185">Reference proteome</keyword>
<dbReference type="EMBL" id="OZ019901">
    <property type="protein sequence ID" value="CAK9236408.1"/>
    <property type="molecule type" value="Genomic_DNA"/>
</dbReference>
<gene>
    <name evidence="2" type="ORF">CSSPTR1EN2_LOCUS22877</name>
</gene>
<protein>
    <recommendedName>
        <fullName evidence="4">Secreted protein</fullName>
    </recommendedName>
</protein>
<dbReference type="Proteomes" id="UP001497512">
    <property type="component" value="Chromosome 9"/>
</dbReference>
<name>A0ABP0V6C0_9BRYO</name>
<accession>A0ABP0V6C0</accession>
<evidence type="ECO:0008006" key="4">
    <source>
        <dbReference type="Google" id="ProtNLM"/>
    </source>
</evidence>
<keyword evidence="1" id="KW-1133">Transmembrane helix</keyword>
<proteinExistence type="predicted"/>
<sequence>MCFFAGEAVECGFEIRAHSMNMKGILHQKFLSCFFFFFFFLQALSTWLLFQSVCVLVSNGRYVYCLIQKPTFYILMPKKRHEKYGISCGNCMNKLLMKSR</sequence>
<organism evidence="2 3">
    <name type="scientific">Sphagnum troendelagicum</name>
    <dbReference type="NCBI Taxonomy" id="128251"/>
    <lineage>
        <taxon>Eukaryota</taxon>
        <taxon>Viridiplantae</taxon>
        <taxon>Streptophyta</taxon>
        <taxon>Embryophyta</taxon>
        <taxon>Bryophyta</taxon>
        <taxon>Sphagnophytina</taxon>
        <taxon>Sphagnopsida</taxon>
        <taxon>Sphagnales</taxon>
        <taxon>Sphagnaceae</taxon>
        <taxon>Sphagnum</taxon>
    </lineage>
</organism>